<name>A0A291T7U5_9FIRM</name>
<protein>
    <recommendedName>
        <fullName evidence="3">GNAT family N-acetyltransferase</fullName>
    </recommendedName>
</protein>
<reference evidence="1 2" key="1">
    <citation type="submission" date="2017-10" db="EMBL/GenBank/DDBJ databases">
        <title>Complete Genome Sequence of Faecalibacterium prausnitzii isolated from the gut of healthy adult Indian.</title>
        <authorList>
            <person name="Bag S."/>
            <person name="Ghosh T.S."/>
            <person name="Das B."/>
        </authorList>
    </citation>
    <scope>NUCLEOTIDE SEQUENCE [LARGE SCALE GENOMIC DNA]</scope>
    <source>
        <strain evidence="1 2">Indica</strain>
    </source>
</reference>
<dbReference type="AlphaFoldDB" id="A0A291T7U5"/>
<evidence type="ECO:0000313" key="1">
    <source>
        <dbReference type="EMBL" id="ATL89194.1"/>
    </source>
</evidence>
<proteinExistence type="predicted"/>
<accession>A0A291T7U5</accession>
<organism evidence="1 2">
    <name type="scientific">Faecalibacterium prausnitzii</name>
    <dbReference type="NCBI Taxonomy" id="853"/>
    <lineage>
        <taxon>Bacteria</taxon>
        <taxon>Bacillati</taxon>
        <taxon>Bacillota</taxon>
        <taxon>Clostridia</taxon>
        <taxon>Eubacteriales</taxon>
        <taxon>Oscillospiraceae</taxon>
        <taxon>Faecalibacterium</taxon>
    </lineage>
</organism>
<dbReference type="EMBL" id="CP023819">
    <property type="protein sequence ID" value="ATL89194.1"/>
    <property type="molecule type" value="Genomic_DNA"/>
</dbReference>
<evidence type="ECO:0000313" key="2">
    <source>
        <dbReference type="Proteomes" id="UP000223709"/>
    </source>
</evidence>
<dbReference type="RefSeq" id="WP_098922610.1">
    <property type="nucleotide sequence ID" value="NZ_JAEKCA010000002.1"/>
</dbReference>
<dbReference type="Proteomes" id="UP000223709">
    <property type="component" value="Chromosome"/>
</dbReference>
<evidence type="ECO:0008006" key="3">
    <source>
        <dbReference type="Google" id="ProtNLM"/>
    </source>
</evidence>
<gene>
    <name evidence="1" type="ORF">CRH10_02135</name>
</gene>
<sequence length="170" mass="18760">MLLQYFVTENKTGACIPVEITPATQSDLLVTKSGWQSDWTSDFIRDSQLEKRVAKAASGEIIALGAYREDQNGISIFIVNMEAHPQSNPTLTDQRKYTGIGRMMIAYGIQLSIDSGHGGVVTFAAKTDELYEHYIQDFHAVPIFQPLPGGPKLLMLADEGAQEIFSTYLS</sequence>